<evidence type="ECO:0000313" key="2">
    <source>
        <dbReference type="EMBL" id="PZO54858.1"/>
    </source>
</evidence>
<evidence type="ECO:0000256" key="1">
    <source>
        <dbReference type="SAM" id="Phobius"/>
    </source>
</evidence>
<keyword evidence="1" id="KW-0812">Transmembrane</keyword>
<feature type="non-terminal residue" evidence="2">
    <location>
        <position position="1"/>
    </location>
</feature>
<proteinExistence type="predicted"/>
<comment type="caution">
    <text evidence="2">The sequence shown here is derived from an EMBL/GenBank/DDBJ whole genome shotgun (WGS) entry which is preliminary data.</text>
</comment>
<name>A0A2W4ZJ22_9CYAN</name>
<dbReference type="AlphaFoldDB" id="A0A2W4ZJ22"/>
<keyword evidence="1" id="KW-0472">Membrane</keyword>
<protein>
    <submittedName>
        <fullName evidence="2">Uncharacterized protein</fullName>
    </submittedName>
</protein>
<dbReference type="EMBL" id="QBMP01000106">
    <property type="protein sequence ID" value="PZO54858.1"/>
    <property type="molecule type" value="Genomic_DNA"/>
</dbReference>
<gene>
    <name evidence="2" type="ORF">DCF15_11175</name>
</gene>
<sequence length="66" mass="7439">KVWHVLLQSPRIGDGGASAMLFIFSLIRLTYLVQFVFKAVPGRSLFSSRFTHTYSTTTNLLIFIAC</sequence>
<reference evidence="3" key="1">
    <citation type="submission" date="2018-04" db="EMBL/GenBank/DDBJ databases">
        <authorList>
            <person name="Cornet L."/>
        </authorList>
    </citation>
    <scope>NUCLEOTIDE SEQUENCE [LARGE SCALE GENOMIC DNA]</scope>
</reference>
<reference evidence="2 3" key="2">
    <citation type="submission" date="2018-06" db="EMBL/GenBank/DDBJ databases">
        <title>Metagenomic assembly of (sub)arctic Cyanobacteria and their associated microbiome from non-axenic cultures.</title>
        <authorList>
            <person name="Baurain D."/>
        </authorList>
    </citation>
    <scope>NUCLEOTIDE SEQUENCE [LARGE SCALE GENOMIC DNA]</scope>
    <source>
        <strain evidence="2">ULC027bin1</strain>
    </source>
</reference>
<dbReference type="Proteomes" id="UP000249794">
    <property type="component" value="Unassembled WGS sequence"/>
</dbReference>
<feature type="transmembrane region" description="Helical" evidence="1">
    <location>
        <begin position="20"/>
        <end position="40"/>
    </location>
</feature>
<organism evidence="2 3">
    <name type="scientific">Phormidesmis priestleyi</name>
    <dbReference type="NCBI Taxonomy" id="268141"/>
    <lineage>
        <taxon>Bacteria</taxon>
        <taxon>Bacillati</taxon>
        <taxon>Cyanobacteriota</taxon>
        <taxon>Cyanophyceae</taxon>
        <taxon>Leptolyngbyales</taxon>
        <taxon>Leptolyngbyaceae</taxon>
        <taxon>Phormidesmis</taxon>
    </lineage>
</organism>
<accession>A0A2W4ZJ22</accession>
<evidence type="ECO:0000313" key="3">
    <source>
        <dbReference type="Proteomes" id="UP000249794"/>
    </source>
</evidence>
<keyword evidence="1" id="KW-1133">Transmembrane helix</keyword>